<sequence length="84" mass="9294">MSIKELSSTGCKHKSMNIVHSSISRPVIVDAQLIIPMTGVNVTEAAFFNQICPSSSGMRFNFDDIREFLHDLLIALITTNLTEP</sequence>
<evidence type="ECO:0000313" key="3">
    <source>
        <dbReference type="WBParaSite" id="BPAG_0000970301-mRNA-1"/>
    </source>
</evidence>
<protein>
    <submittedName>
        <fullName evidence="1 3">Uncharacterized protein</fullName>
    </submittedName>
</protein>
<dbReference type="Proteomes" id="UP000278627">
    <property type="component" value="Unassembled WGS sequence"/>
</dbReference>
<accession>A0A0N4TMM5</accession>
<dbReference type="AlphaFoldDB" id="A0A0N4TMM5"/>
<dbReference type="EMBL" id="UZAD01013162">
    <property type="protein sequence ID" value="VDN90851.1"/>
    <property type="molecule type" value="Genomic_DNA"/>
</dbReference>
<gene>
    <name evidence="1" type="ORF">BPAG_LOCUS9665</name>
</gene>
<reference evidence="3" key="1">
    <citation type="submission" date="2017-02" db="UniProtKB">
        <authorList>
            <consortium name="WormBaseParasite"/>
        </authorList>
    </citation>
    <scope>IDENTIFICATION</scope>
</reference>
<proteinExistence type="predicted"/>
<evidence type="ECO:0000313" key="2">
    <source>
        <dbReference type="Proteomes" id="UP000278627"/>
    </source>
</evidence>
<name>A0A0N4TMM5_BRUPA</name>
<reference evidence="1 2" key="2">
    <citation type="submission" date="2018-11" db="EMBL/GenBank/DDBJ databases">
        <authorList>
            <consortium name="Pathogen Informatics"/>
        </authorList>
    </citation>
    <scope>NUCLEOTIDE SEQUENCE [LARGE SCALE GENOMIC DNA]</scope>
</reference>
<keyword evidence="2" id="KW-1185">Reference proteome</keyword>
<evidence type="ECO:0000313" key="1">
    <source>
        <dbReference type="EMBL" id="VDN90851.1"/>
    </source>
</evidence>
<dbReference type="WBParaSite" id="BPAG_0000970301-mRNA-1">
    <property type="protein sequence ID" value="BPAG_0000970301-mRNA-1"/>
    <property type="gene ID" value="BPAG_0000970301"/>
</dbReference>
<organism evidence="3">
    <name type="scientific">Brugia pahangi</name>
    <name type="common">Filarial nematode worm</name>
    <dbReference type="NCBI Taxonomy" id="6280"/>
    <lineage>
        <taxon>Eukaryota</taxon>
        <taxon>Metazoa</taxon>
        <taxon>Ecdysozoa</taxon>
        <taxon>Nematoda</taxon>
        <taxon>Chromadorea</taxon>
        <taxon>Rhabditida</taxon>
        <taxon>Spirurina</taxon>
        <taxon>Spiruromorpha</taxon>
        <taxon>Filarioidea</taxon>
        <taxon>Onchocercidae</taxon>
        <taxon>Brugia</taxon>
    </lineage>
</organism>